<name>A0A1N6D6N0_9BACT</name>
<dbReference type="GO" id="GO:0030313">
    <property type="term" value="C:cell envelope"/>
    <property type="evidence" value="ECO:0007669"/>
    <property type="project" value="UniProtKB-SubCell"/>
</dbReference>
<dbReference type="Gene3D" id="1.20.1420.20">
    <property type="entry name" value="M75 peptidase, HXXE motif"/>
    <property type="match status" value="1"/>
</dbReference>
<evidence type="ECO:0000313" key="4">
    <source>
        <dbReference type="EMBL" id="SIN66367.1"/>
    </source>
</evidence>
<dbReference type="EMBL" id="FSRA01000001">
    <property type="protein sequence ID" value="SIN66367.1"/>
    <property type="molecule type" value="Genomic_DNA"/>
</dbReference>
<evidence type="ECO:0000256" key="1">
    <source>
        <dbReference type="ARBA" id="ARBA00004196"/>
    </source>
</evidence>
<reference evidence="4 5" key="1">
    <citation type="submission" date="2016-11" db="EMBL/GenBank/DDBJ databases">
        <authorList>
            <person name="Jaros S."/>
            <person name="Januszkiewicz K."/>
            <person name="Wedrychowicz H."/>
        </authorList>
    </citation>
    <scope>NUCLEOTIDE SEQUENCE [LARGE SCALE GENOMIC DNA]</scope>
    <source>
        <strain evidence="4 5">DSM 24787</strain>
    </source>
</reference>
<feature type="domain" description="Imelysin-like" evidence="3">
    <location>
        <begin position="44"/>
        <end position="346"/>
    </location>
</feature>
<dbReference type="Pfam" id="PF09375">
    <property type="entry name" value="Peptidase_M75"/>
    <property type="match status" value="1"/>
</dbReference>
<sequence>MKKIVFVLAVTVFCACSKSSDKGGETPNAFDKTAMLTNYADNLIIPGYTALQQKLQVLQAASDAFLAAPTIATQATLKTAYTDAQLQYERITSFHFGPAETVLLDIFANFSGSLDYNFNTAGQLTGFSIDSVSIENNISTGTYNLATMSRASFYSQGFPALNYLCFGPNAIAKFGTNTAARVKYVKDVLARLKGLVDGVVTSWGTYRADFISNTKTNVGSPIGNMVNQIAYQMDLLKGPRIGWPFGKQSNGTVFATKVEAYFTNNSVALAVENINALKKTYNGGGNGKGLSDYLVALGKTTLNNDILAQFDLVSTKLSAIPDPLSTSLTTQTAVVEAAYKEIQKLLTLIKTDLASATAVQITFVDNDGD</sequence>
<dbReference type="InterPro" id="IPR018976">
    <property type="entry name" value="Imelysin-like"/>
</dbReference>
<dbReference type="AlphaFoldDB" id="A0A1N6D6N0"/>
<accession>A0A1N6D6N0</accession>
<dbReference type="OrthoDB" id="650514at2"/>
<keyword evidence="5" id="KW-1185">Reference proteome</keyword>
<proteinExistence type="predicted"/>
<dbReference type="InterPro" id="IPR034984">
    <property type="entry name" value="Imelysin-like_IPPA"/>
</dbReference>
<comment type="subcellular location">
    <subcellularLocation>
        <location evidence="1">Cell envelope</location>
    </subcellularLocation>
</comment>
<organism evidence="4 5">
    <name type="scientific">Chitinophaga niabensis</name>
    <dbReference type="NCBI Taxonomy" id="536979"/>
    <lineage>
        <taxon>Bacteria</taxon>
        <taxon>Pseudomonadati</taxon>
        <taxon>Bacteroidota</taxon>
        <taxon>Chitinophagia</taxon>
        <taxon>Chitinophagales</taxon>
        <taxon>Chitinophagaceae</taxon>
        <taxon>Chitinophaga</taxon>
    </lineage>
</organism>
<evidence type="ECO:0000259" key="3">
    <source>
        <dbReference type="Pfam" id="PF09375"/>
    </source>
</evidence>
<dbReference type="CDD" id="cd14659">
    <property type="entry name" value="Imelysin-like_IPPA"/>
    <property type="match status" value="1"/>
</dbReference>
<evidence type="ECO:0000313" key="5">
    <source>
        <dbReference type="Proteomes" id="UP000185003"/>
    </source>
</evidence>
<evidence type="ECO:0000256" key="2">
    <source>
        <dbReference type="ARBA" id="ARBA00022729"/>
    </source>
</evidence>
<dbReference type="STRING" id="536979.SAMN04488055_0350"/>
<dbReference type="InterPro" id="IPR038352">
    <property type="entry name" value="Imelysin_sf"/>
</dbReference>
<dbReference type="RefSeq" id="WP_159442194.1">
    <property type="nucleotide sequence ID" value="NZ_FSRA01000001.1"/>
</dbReference>
<protein>
    <recommendedName>
        <fullName evidence="3">Imelysin-like domain-containing protein</fullName>
    </recommendedName>
</protein>
<dbReference type="PROSITE" id="PS51257">
    <property type="entry name" value="PROKAR_LIPOPROTEIN"/>
    <property type="match status" value="1"/>
</dbReference>
<dbReference type="Proteomes" id="UP000185003">
    <property type="component" value="Unassembled WGS sequence"/>
</dbReference>
<gene>
    <name evidence="4" type="ORF">SAMN04488055_0350</name>
</gene>
<keyword evidence="2" id="KW-0732">Signal</keyword>